<evidence type="ECO:0000313" key="2">
    <source>
        <dbReference type="Proteomes" id="UP000613177"/>
    </source>
</evidence>
<keyword evidence="2" id="KW-1185">Reference proteome</keyword>
<name>A0A8H7SPE9_9FUNG</name>
<accession>A0A8H7SPE9</accession>
<sequence>MLTDGSSFKVVQGESCAPTGKIFHKHMEMDSTTCCPYTQKDCSCNLKDDDEVLFYIFFYFERGYLPVKSVKCTTGGALIIHGTQESYSAACHEANGVSKEVPIVEAIEPAYYY</sequence>
<dbReference type="Proteomes" id="UP000613177">
    <property type="component" value="Unassembled WGS sequence"/>
</dbReference>
<evidence type="ECO:0000313" key="1">
    <source>
        <dbReference type="EMBL" id="KAG2232721.1"/>
    </source>
</evidence>
<reference evidence="1" key="1">
    <citation type="submission" date="2021-01" db="EMBL/GenBank/DDBJ databases">
        <title>Metabolic potential, ecology and presence of endohyphal bacteria is reflected in genomic diversity of Mucoromycotina.</title>
        <authorList>
            <person name="Muszewska A."/>
            <person name="Okrasinska A."/>
            <person name="Steczkiewicz K."/>
            <person name="Drgas O."/>
            <person name="Orlowska M."/>
            <person name="Perlinska-Lenart U."/>
            <person name="Aleksandrzak-Piekarczyk T."/>
            <person name="Szatraj K."/>
            <person name="Zielenkiewicz U."/>
            <person name="Pilsyk S."/>
            <person name="Malc E."/>
            <person name="Mieczkowski P."/>
            <person name="Kruszewska J.S."/>
            <person name="Biernat P."/>
            <person name="Pawlowska J."/>
        </authorList>
    </citation>
    <scope>NUCLEOTIDE SEQUENCE</scope>
    <source>
        <strain evidence="1">WA0000018081</strain>
    </source>
</reference>
<comment type="caution">
    <text evidence="1">The sequence shown here is derived from an EMBL/GenBank/DDBJ whole genome shotgun (WGS) entry which is preliminary data.</text>
</comment>
<organism evidence="1 2">
    <name type="scientific">Thamnidium elegans</name>
    <dbReference type="NCBI Taxonomy" id="101142"/>
    <lineage>
        <taxon>Eukaryota</taxon>
        <taxon>Fungi</taxon>
        <taxon>Fungi incertae sedis</taxon>
        <taxon>Mucoromycota</taxon>
        <taxon>Mucoromycotina</taxon>
        <taxon>Mucoromycetes</taxon>
        <taxon>Mucorales</taxon>
        <taxon>Mucorineae</taxon>
        <taxon>Mucoraceae</taxon>
        <taxon>Thamnidium</taxon>
    </lineage>
</organism>
<dbReference type="AlphaFoldDB" id="A0A8H7SPE9"/>
<dbReference type="EMBL" id="JAEPRE010000101">
    <property type="protein sequence ID" value="KAG2232721.1"/>
    <property type="molecule type" value="Genomic_DNA"/>
</dbReference>
<gene>
    <name evidence="1" type="ORF">INT48_009247</name>
</gene>
<protein>
    <submittedName>
        <fullName evidence="1">Uncharacterized protein</fullName>
    </submittedName>
</protein>
<proteinExistence type="predicted"/>